<dbReference type="Pfam" id="PF00691">
    <property type="entry name" value="OmpA"/>
    <property type="match status" value="1"/>
</dbReference>
<evidence type="ECO:0000313" key="11">
    <source>
        <dbReference type="EMBL" id="GGF51346.1"/>
    </source>
</evidence>
<dbReference type="Gene3D" id="3.30.1330.60">
    <property type="entry name" value="OmpA-like domain"/>
    <property type="match status" value="1"/>
</dbReference>
<reference evidence="11" key="2">
    <citation type="submission" date="2020-09" db="EMBL/GenBank/DDBJ databases">
        <authorList>
            <person name="Sun Q."/>
            <person name="Zhou Y."/>
        </authorList>
    </citation>
    <scope>NUCLEOTIDE SEQUENCE</scope>
    <source>
        <strain evidence="11">CGMCC 1.15254</strain>
    </source>
</reference>
<dbReference type="InterPro" id="IPR050330">
    <property type="entry name" value="Bact_OuterMem_StrucFunc"/>
</dbReference>
<dbReference type="InterPro" id="IPR025713">
    <property type="entry name" value="MotB-like_N_dom"/>
</dbReference>
<keyword evidence="4 9" id="KW-0812">Transmembrane</keyword>
<keyword evidence="6 7" id="KW-0472">Membrane</keyword>
<evidence type="ECO:0000256" key="2">
    <source>
        <dbReference type="ARBA" id="ARBA00008914"/>
    </source>
</evidence>
<keyword evidence="5 9" id="KW-1133">Transmembrane helix</keyword>
<dbReference type="Pfam" id="PF13677">
    <property type="entry name" value="MotB_plug"/>
    <property type="match status" value="1"/>
</dbReference>
<keyword evidence="12" id="KW-1185">Reference proteome</keyword>
<evidence type="ECO:0000256" key="7">
    <source>
        <dbReference type="PROSITE-ProRule" id="PRU00473"/>
    </source>
</evidence>
<evidence type="ECO:0000256" key="3">
    <source>
        <dbReference type="ARBA" id="ARBA00022475"/>
    </source>
</evidence>
<feature type="transmembrane region" description="Helical" evidence="9">
    <location>
        <begin position="20"/>
        <end position="37"/>
    </location>
</feature>
<organism evidence="11 12">
    <name type="scientific">Terasakiella brassicae</name>
    <dbReference type="NCBI Taxonomy" id="1634917"/>
    <lineage>
        <taxon>Bacteria</taxon>
        <taxon>Pseudomonadati</taxon>
        <taxon>Pseudomonadota</taxon>
        <taxon>Alphaproteobacteria</taxon>
        <taxon>Rhodospirillales</taxon>
        <taxon>Terasakiellaceae</taxon>
        <taxon>Terasakiella</taxon>
    </lineage>
</organism>
<accession>A0A917BN11</accession>
<dbReference type="InterPro" id="IPR036737">
    <property type="entry name" value="OmpA-like_sf"/>
</dbReference>
<evidence type="ECO:0000256" key="6">
    <source>
        <dbReference type="ARBA" id="ARBA00023136"/>
    </source>
</evidence>
<dbReference type="Proteomes" id="UP000632498">
    <property type="component" value="Unassembled WGS sequence"/>
</dbReference>
<evidence type="ECO:0000313" key="12">
    <source>
        <dbReference type="Proteomes" id="UP000632498"/>
    </source>
</evidence>
<dbReference type="RefSeq" id="WP_188659796.1">
    <property type="nucleotide sequence ID" value="NZ_BMHV01000001.1"/>
</dbReference>
<dbReference type="AlphaFoldDB" id="A0A917BN11"/>
<dbReference type="PROSITE" id="PS51123">
    <property type="entry name" value="OMPA_2"/>
    <property type="match status" value="1"/>
</dbReference>
<feature type="region of interest" description="Disordered" evidence="8">
    <location>
        <begin position="225"/>
        <end position="264"/>
    </location>
</feature>
<reference evidence="11" key="1">
    <citation type="journal article" date="2014" name="Int. J. Syst. Evol. Microbiol.">
        <title>Complete genome sequence of Corynebacterium casei LMG S-19264T (=DSM 44701T), isolated from a smear-ripened cheese.</title>
        <authorList>
            <consortium name="US DOE Joint Genome Institute (JGI-PGF)"/>
            <person name="Walter F."/>
            <person name="Albersmeier A."/>
            <person name="Kalinowski J."/>
            <person name="Ruckert C."/>
        </authorList>
    </citation>
    <scope>NUCLEOTIDE SEQUENCE</scope>
    <source>
        <strain evidence="11">CGMCC 1.15254</strain>
    </source>
</reference>
<comment type="subcellular location">
    <subcellularLocation>
        <location evidence="1">Cell membrane</location>
        <topology evidence="1">Single-pass membrane protein</topology>
    </subcellularLocation>
</comment>
<dbReference type="PANTHER" id="PTHR30329:SF21">
    <property type="entry name" value="LIPOPROTEIN YIAD-RELATED"/>
    <property type="match status" value="1"/>
</dbReference>
<evidence type="ECO:0000256" key="1">
    <source>
        <dbReference type="ARBA" id="ARBA00004162"/>
    </source>
</evidence>
<evidence type="ECO:0000259" key="10">
    <source>
        <dbReference type="PROSITE" id="PS51123"/>
    </source>
</evidence>
<protein>
    <submittedName>
        <fullName evidence="11">Membrane protein</fullName>
    </submittedName>
</protein>
<dbReference type="InterPro" id="IPR006665">
    <property type="entry name" value="OmpA-like"/>
</dbReference>
<evidence type="ECO:0000256" key="5">
    <source>
        <dbReference type="ARBA" id="ARBA00022989"/>
    </source>
</evidence>
<comment type="similarity">
    <text evidence="2">Belongs to the MotB family.</text>
</comment>
<evidence type="ECO:0000256" key="4">
    <source>
        <dbReference type="ARBA" id="ARBA00022692"/>
    </source>
</evidence>
<feature type="domain" description="OmpA-like" evidence="10">
    <location>
        <begin position="91"/>
        <end position="220"/>
    </location>
</feature>
<gene>
    <name evidence="11" type="ORF">GCM10011332_00680</name>
</gene>
<dbReference type="PANTHER" id="PTHR30329">
    <property type="entry name" value="STATOR ELEMENT OF FLAGELLAR MOTOR COMPLEX"/>
    <property type="match status" value="1"/>
</dbReference>
<proteinExistence type="inferred from homology"/>
<evidence type="ECO:0000256" key="8">
    <source>
        <dbReference type="SAM" id="MobiDB-lite"/>
    </source>
</evidence>
<name>A0A917BN11_9PROT</name>
<feature type="compositionally biased region" description="Polar residues" evidence="8">
    <location>
        <begin position="254"/>
        <end position="264"/>
    </location>
</feature>
<evidence type="ECO:0000256" key="9">
    <source>
        <dbReference type="SAM" id="Phobius"/>
    </source>
</evidence>
<dbReference type="CDD" id="cd07185">
    <property type="entry name" value="OmpA_C-like"/>
    <property type="match status" value="1"/>
</dbReference>
<dbReference type="EMBL" id="BMHV01000001">
    <property type="protein sequence ID" value="GGF51346.1"/>
    <property type="molecule type" value="Genomic_DNA"/>
</dbReference>
<comment type="caution">
    <text evidence="11">The sequence shown here is derived from an EMBL/GenBank/DDBJ whole genome shotgun (WGS) entry which is preliminary data.</text>
</comment>
<sequence>MAPPPPPQEEPADESWLATYADAITLLMAFFVLMVAVSKVDLALYEQVAEGINEQVNKKERKAPIKDFKEDAAEVVQELTDGKVLKLGVDDSGIVLEFDSSTFFLPGTAQIVEAAYPVLTAVAELVNAPQYEMFNLDLEGHTDDDPISTVQFPSNWELGAARAASVLRVMNENGTKIDRMRVLSYASTRPKAPNRMEDGTPIAENKAKNRRVVMRIHQKPFEYSPPKYVPVTSIAREGTEAEPTGEQPAAPAETPSNTPATQNQ</sequence>
<keyword evidence="3" id="KW-1003">Cell membrane</keyword>
<dbReference type="SUPFAM" id="SSF103088">
    <property type="entry name" value="OmpA-like"/>
    <property type="match status" value="1"/>
</dbReference>
<dbReference type="GO" id="GO:0005886">
    <property type="term" value="C:plasma membrane"/>
    <property type="evidence" value="ECO:0007669"/>
    <property type="project" value="UniProtKB-SubCell"/>
</dbReference>